<reference evidence="3" key="1">
    <citation type="journal article" date="2013" name="J. Plant Res.">
        <title>Effect of fungi and light on seed germination of three Opuntia species from semiarid lands of central Mexico.</title>
        <authorList>
            <person name="Delgado-Sanchez P."/>
            <person name="Jimenez-Bremont J.F."/>
            <person name="Guerrero-Gonzalez Mde L."/>
            <person name="Flores J."/>
        </authorList>
    </citation>
    <scope>NUCLEOTIDE SEQUENCE</scope>
    <source>
        <tissue evidence="3">Cladode</tissue>
    </source>
</reference>
<name>A0A7C8YJB6_OPUST</name>
<dbReference type="InterPro" id="IPR001005">
    <property type="entry name" value="SANT/Myb"/>
</dbReference>
<dbReference type="InterPro" id="IPR009057">
    <property type="entry name" value="Homeodomain-like_sf"/>
</dbReference>
<dbReference type="PANTHER" id="PTHR37888:SF8">
    <property type="entry name" value="HISTONE-LYSINE N-METHYLTRANSFERASE, H3 LYSINE-79 SPECIFIC-LIKE"/>
    <property type="match status" value="1"/>
</dbReference>
<dbReference type="SMART" id="SM00717">
    <property type="entry name" value="SANT"/>
    <property type="match status" value="1"/>
</dbReference>
<dbReference type="CDD" id="cd00167">
    <property type="entry name" value="SANT"/>
    <property type="match status" value="1"/>
</dbReference>
<reference evidence="3" key="2">
    <citation type="submission" date="2020-07" db="EMBL/GenBank/DDBJ databases">
        <authorList>
            <person name="Vera ALvarez R."/>
            <person name="Arias-Moreno D.M."/>
            <person name="Jimenez-Jacinto V."/>
            <person name="Jimenez-Bremont J.F."/>
            <person name="Swaminathan K."/>
            <person name="Moose S.P."/>
            <person name="Guerrero-Gonzalez M.L."/>
            <person name="Marino-Ramirez L."/>
            <person name="Landsman D."/>
            <person name="Rodriguez-Kessler M."/>
            <person name="Delgado-Sanchez P."/>
        </authorList>
    </citation>
    <scope>NUCLEOTIDE SEQUENCE</scope>
    <source>
        <tissue evidence="3">Cladode</tissue>
    </source>
</reference>
<proteinExistence type="predicted"/>
<evidence type="ECO:0000259" key="2">
    <source>
        <dbReference type="SMART" id="SM00717"/>
    </source>
</evidence>
<evidence type="ECO:0000313" key="3">
    <source>
        <dbReference type="EMBL" id="MBA4619694.1"/>
    </source>
</evidence>
<protein>
    <recommendedName>
        <fullName evidence="2">Myb-like domain-containing protein</fullName>
    </recommendedName>
</protein>
<dbReference type="SUPFAM" id="SSF46689">
    <property type="entry name" value="Homeodomain-like"/>
    <property type="match status" value="1"/>
</dbReference>
<accession>A0A7C8YJB6</accession>
<dbReference type="Gene3D" id="1.10.10.60">
    <property type="entry name" value="Homeodomain-like"/>
    <property type="match status" value="1"/>
</dbReference>
<feature type="region of interest" description="Disordered" evidence="1">
    <location>
        <begin position="1"/>
        <end position="21"/>
    </location>
</feature>
<dbReference type="EMBL" id="GISG01026443">
    <property type="protein sequence ID" value="MBA4619694.1"/>
    <property type="molecule type" value="Transcribed_RNA"/>
</dbReference>
<feature type="compositionally biased region" description="Basic and acidic residues" evidence="1">
    <location>
        <begin position="1"/>
        <end position="12"/>
    </location>
</feature>
<sequence length="118" mass="13474">MAMAEEKEKDETTSSNGDEAEAEAWGTLEELLLACAVNLHGTNSWDSIADELQKRTKKPFSSLHCKHKYFDLKRRFPGAGDVDADDDDGELLRMVEELRKLRVEELKREVQRHDVSIV</sequence>
<feature type="domain" description="Myb-like" evidence="2">
    <location>
        <begin position="21"/>
        <end position="75"/>
    </location>
</feature>
<evidence type="ECO:0000256" key="1">
    <source>
        <dbReference type="SAM" id="MobiDB-lite"/>
    </source>
</evidence>
<organism evidence="3">
    <name type="scientific">Opuntia streptacantha</name>
    <name type="common">Prickly pear cactus</name>
    <name type="synonym">Opuntia cardona</name>
    <dbReference type="NCBI Taxonomy" id="393608"/>
    <lineage>
        <taxon>Eukaryota</taxon>
        <taxon>Viridiplantae</taxon>
        <taxon>Streptophyta</taxon>
        <taxon>Embryophyta</taxon>
        <taxon>Tracheophyta</taxon>
        <taxon>Spermatophyta</taxon>
        <taxon>Magnoliopsida</taxon>
        <taxon>eudicotyledons</taxon>
        <taxon>Gunneridae</taxon>
        <taxon>Pentapetalae</taxon>
        <taxon>Caryophyllales</taxon>
        <taxon>Cactineae</taxon>
        <taxon>Cactaceae</taxon>
        <taxon>Opuntioideae</taxon>
        <taxon>Opuntia</taxon>
    </lineage>
</organism>
<dbReference type="AlphaFoldDB" id="A0A7C8YJB6"/>
<dbReference type="PANTHER" id="PTHR37888">
    <property type="entry name" value="DNA-BINDING BROMODOMAIN-CONTAINING PROTEIN"/>
    <property type="match status" value="1"/>
</dbReference>
<dbReference type="Pfam" id="PF00249">
    <property type="entry name" value="Myb_DNA-binding"/>
    <property type="match status" value="1"/>
</dbReference>